<dbReference type="PANTHER" id="PTHR30537:SF3">
    <property type="entry name" value="TRANSCRIPTIONAL REGULATORY PROTEIN"/>
    <property type="match status" value="1"/>
</dbReference>
<evidence type="ECO:0000256" key="1">
    <source>
        <dbReference type="ARBA" id="ARBA00009437"/>
    </source>
</evidence>
<dbReference type="Proteomes" id="UP001597115">
    <property type="component" value="Unassembled WGS sequence"/>
</dbReference>
<dbReference type="Pfam" id="PF03466">
    <property type="entry name" value="LysR_substrate"/>
    <property type="match status" value="1"/>
</dbReference>
<accession>A0ABW4HZX4</accession>
<keyword evidence="4" id="KW-0804">Transcription</keyword>
<evidence type="ECO:0000256" key="2">
    <source>
        <dbReference type="ARBA" id="ARBA00023015"/>
    </source>
</evidence>
<evidence type="ECO:0000259" key="5">
    <source>
        <dbReference type="PROSITE" id="PS50931"/>
    </source>
</evidence>
<dbReference type="SUPFAM" id="SSF53850">
    <property type="entry name" value="Periplasmic binding protein-like II"/>
    <property type="match status" value="1"/>
</dbReference>
<dbReference type="InterPro" id="IPR005119">
    <property type="entry name" value="LysR_subst-bd"/>
</dbReference>
<keyword evidence="2" id="KW-0805">Transcription regulation</keyword>
<feature type="domain" description="HTH lysR-type" evidence="5">
    <location>
        <begin position="2"/>
        <end position="59"/>
    </location>
</feature>
<dbReference type="InterPro" id="IPR036390">
    <property type="entry name" value="WH_DNA-bd_sf"/>
</dbReference>
<dbReference type="InterPro" id="IPR036388">
    <property type="entry name" value="WH-like_DNA-bd_sf"/>
</dbReference>
<dbReference type="PROSITE" id="PS50931">
    <property type="entry name" value="HTH_LYSR"/>
    <property type="match status" value="1"/>
</dbReference>
<keyword evidence="3" id="KW-0238">DNA-binding</keyword>
<evidence type="ECO:0000256" key="3">
    <source>
        <dbReference type="ARBA" id="ARBA00023125"/>
    </source>
</evidence>
<evidence type="ECO:0000313" key="7">
    <source>
        <dbReference type="Proteomes" id="UP001597115"/>
    </source>
</evidence>
<gene>
    <name evidence="6" type="ORF">ACFSCW_02985</name>
</gene>
<dbReference type="SUPFAM" id="SSF46785">
    <property type="entry name" value="Winged helix' DNA-binding domain"/>
    <property type="match status" value="1"/>
</dbReference>
<evidence type="ECO:0000313" key="6">
    <source>
        <dbReference type="EMBL" id="MFD1610762.1"/>
    </source>
</evidence>
<comment type="caution">
    <text evidence="6">The sequence shown here is derived from an EMBL/GenBank/DDBJ whole genome shotgun (WGS) entry which is preliminary data.</text>
</comment>
<keyword evidence="7" id="KW-1185">Reference proteome</keyword>
<protein>
    <submittedName>
        <fullName evidence="6">LysR family transcriptional regulator</fullName>
    </submittedName>
</protein>
<dbReference type="Gene3D" id="3.40.190.290">
    <property type="match status" value="1"/>
</dbReference>
<reference evidence="7" key="1">
    <citation type="journal article" date="2019" name="Int. J. Syst. Evol. Microbiol.">
        <title>The Global Catalogue of Microorganisms (GCM) 10K type strain sequencing project: providing services to taxonomists for standard genome sequencing and annotation.</title>
        <authorList>
            <consortium name="The Broad Institute Genomics Platform"/>
            <consortium name="The Broad Institute Genome Sequencing Center for Infectious Disease"/>
            <person name="Wu L."/>
            <person name="Ma J."/>
        </authorList>
    </citation>
    <scope>NUCLEOTIDE SEQUENCE [LARGE SCALE GENOMIC DNA]</scope>
    <source>
        <strain evidence="7">CGMCC 1.16275</strain>
    </source>
</reference>
<dbReference type="InterPro" id="IPR058163">
    <property type="entry name" value="LysR-type_TF_proteobact-type"/>
</dbReference>
<dbReference type="RefSeq" id="WP_380886741.1">
    <property type="nucleotide sequence ID" value="NZ_JBHUDY010000001.1"/>
</dbReference>
<dbReference type="PANTHER" id="PTHR30537">
    <property type="entry name" value="HTH-TYPE TRANSCRIPTIONAL REGULATOR"/>
    <property type="match status" value="1"/>
</dbReference>
<dbReference type="InterPro" id="IPR000847">
    <property type="entry name" value="LysR_HTH_N"/>
</dbReference>
<comment type="similarity">
    <text evidence="1">Belongs to the LysR transcriptional regulatory family.</text>
</comment>
<organism evidence="6 7">
    <name type="scientific">Sphingomonas tabacisoli</name>
    <dbReference type="NCBI Taxonomy" id="2249466"/>
    <lineage>
        <taxon>Bacteria</taxon>
        <taxon>Pseudomonadati</taxon>
        <taxon>Pseudomonadota</taxon>
        <taxon>Alphaproteobacteria</taxon>
        <taxon>Sphingomonadales</taxon>
        <taxon>Sphingomonadaceae</taxon>
        <taxon>Sphingomonas</taxon>
    </lineage>
</organism>
<evidence type="ECO:0000256" key="4">
    <source>
        <dbReference type="ARBA" id="ARBA00023163"/>
    </source>
</evidence>
<dbReference type="Pfam" id="PF00126">
    <property type="entry name" value="HTH_1"/>
    <property type="match status" value="1"/>
</dbReference>
<proteinExistence type="inferred from homology"/>
<dbReference type="EMBL" id="JBHUDY010000001">
    <property type="protein sequence ID" value="MFD1610762.1"/>
    <property type="molecule type" value="Genomic_DNA"/>
</dbReference>
<dbReference type="Gene3D" id="1.10.10.10">
    <property type="entry name" value="Winged helix-like DNA-binding domain superfamily/Winged helix DNA-binding domain"/>
    <property type="match status" value="1"/>
</dbReference>
<sequence>MFDWNDARYFVAVAETGSTLAAGRALRVSQTTVARRIAALEEALGLMLFDKRRAGYALTPGGETLLAEARHLQTSAQAMAEAAAAQKRDGTGSVRLTAEESFVVSVLPPMLRDLRELHPGIVIELDATEELRDLEGGAADIAIRVSKKLEGGGLVGRRIGEDLWTVYCSREYAEAHGVPHSRRELASHPIIGGGGGHVGRYYSSWLRDNGLEHAIAMTQGTATGLLAAVRSGLGCAALPCFVAEPDTTLVRCLPPATGMREIWLLTHERLRHTPRVRIVLDFLAERLRHHARMVETSLKEREAGFAAPPQTVTLPTTRIRE</sequence>
<name>A0ABW4HZX4_9SPHN</name>